<dbReference type="FunFam" id="3.40.1160.10:FF:000002">
    <property type="entry name" value="Aspartokinase"/>
    <property type="match status" value="1"/>
</dbReference>
<comment type="similarity">
    <text evidence="5 17">Belongs to the aspartokinase family.</text>
</comment>
<dbReference type="PROSITE" id="PS00324">
    <property type="entry name" value="ASPARTOKINASE"/>
    <property type="match status" value="1"/>
</dbReference>
<dbReference type="GO" id="GO:0004072">
    <property type="term" value="F:aspartate kinase activity"/>
    <property type="evidence" value="ECO:0007669"/>
    <property type="project" value="UniProtKB-EC"/>
</dbReference>
<dbReference type="InterPro" id="IPR036393">
    <property type="entry name" value="AceGlu_kinase-like_sf"/>
</dbReference>
<dbReference type="NCBIfam" id="TIGR00657">
    <property type="entry name" value="asp_kinases"/>
    <property type="match status" value="1"/>
</dbReference>
<dbReference type="NCBIfam" id="NF005154">
    <property type="entry name" value="PRK06635.1-2"/>
    <property type="match status" value="1"/>
</dbReference>
<keyword evidence="9 16" id="KW-0547">Nucleotide-binding</keyword>
<evidence type="ECO:0000256" key="12">
    <source>
        <dbReference type="ARBA" id="ARBA00022915"/>
    </source>
</evidence>
<feature type="binding site" evidence="16">
    <location>
        <begin position="173"/>
        <end position="174"/>
    </location>
    <ligand>
        <name>ATP</name>
        <dbReference type="ChEBI" id="CHEBI:30616"/>
    </ligand>
</feature>
<feature type="binding site" evidence="16">
    <location>
        <position position="179"/>
    </location>
    <ligand>
        <name>ATP</name>
        <dbReference type="ChEBI" id="CHEBI:30616"/>
    </ligand>
</feature>
<dbReference type="Pfam" id="PF00696">
    <property type="entry name" value="AA_kinase"/>
    <property type="match status" value="1"/>
</dbReference>
<dbReference type="CDD" id="cd04913">
    <property type="entry name" value="ACT_AKii-LysC-BS-like_1"/>
    <property type="match status" value="1"/>
</dbReference>
<dbReference type="NCBIfam" id="NF005156">
    <property type="entry name" value="PRK06635.1-5"/>
    <property type="match status" value="1"/>
</dbReference>
<comment type="caution">
    <text evidence="21">The sequence shown here is derived from an EMBL/GenBank/DDBJ whole genome shotgun (WGS) entry which is preliminary data.</text>
</comment>
<evidence type="ECO:0000256" key="3">
    <source>
        <dbReference type="ARBA" id="ARBA00004986"/>
    </source>
</evidence>
<dbReference type="NCBIfam" id="NF005155">
    <property type="entry name" value="PRK06635.1-4"/>
    <property type="match status" value="1"/>
</dbReference>
<keyword evidence="11 16" id="KW-0067">ATP-binding</keyword>
<dbReference type="Gene3D" id="3.40.1160.10">
    <property type="entry name" value="Acetylglutamate kinase-like"/>
    <property type="match status" value="1"/>
</dbReference>
<dbReference type="InterPro" id="IPR054352">
    <property type="entry name" value="ACT_Aspartokinase"/>
</dbReference>
<organism evidence="21 22">
    <name type="scientific">Planococcus halotolerans</name>
    <dbReference type="NCBI Taxonomy" id="2233542"/>
    <lineage>
        <taxon>Bacteria</taxon>
        <taxon>Bacillati</taxon>
        <taxon>Bacillota</taxon>
        <taxon>Bacilli</taxon>
        <taxon>Bacillales</taxon>
        <taxon>Caryophanaceae</taxon>
        <taxon>Planococcus</taxon>
    </lineage>
</organism>
<dbReference type="Pfam" id="PF22468">
    <property type="entry name" value="ACT_9"/>
    <property type="match status" value="1"/>
</dbReference>
<evidence type="ECO:0000256" key="15">
    <source>
        <dbReference type="ARBA" id="ARBA00063835"/>
    </source>
</evidence>
<dbReference type="PIRSF" id="PIRSF000726">
    <property type="entry name" value="Asp_kin"/>
    <property type="match status" value="1"/>
</dbReference>
<dbReference type="RefSeq" id="WP_112224698.1">
    <property type="nucleotide sequence ID" value="NZ_CP047673.1"/>
</dbReference>
<evidence type="ECO:0000256" key="16">
    <source>
        <dbReference type="PIRSR" id="PIRSR000726-1"/>
    </source>
</evidence>
<name>A0A365KLY6_9BACL</name>
<keyword evidence="12" id="KW-0220">Diaminopimelate biosynthesis</keyword>
<dbReference type="PANTHER" id="PTHR21499:SF68">
    <property type="entry name" value="ASPARTOKINASE 2"/>
    <property type="match status" value="1"/>
</dbReference>
<dbReference type="UniPathway" id="UPA00050">
    <property type="reaction ID" value="UER00461"/>
</dbReference>
<evidence type="ECO:0000256" key="1">
    <source>
        <dbReference type="ARBA" id="ARBA00003121"/>
    </source>
</evidence>
<comment type="pathway">
    <text evidence="2 18">Amino-acid biosynthesis; L-lysine biosynthesis via DAP pathway; (S)-tetrahydrodipicolinate from L-aspartate: step 1/4.</text>
</comment>
<comment type="pathway">
    <text evidence="3 18">Amino-acid biosynthesis; L-methionine biosynthesis via de novo pathway; L-homoserine from L-aspartate: step 1/3.</text>
</comment>
<comment type="subunit">
    <text evidence="15">Tetramer consisting of 2 isoforms Alpha (catalytic and regulation) and of a homodimer of 2 isoforms Beta (regulation).</text>
</comment>
<evidence type="ECO:0000256" key="10">
    <source>
        <dbReference type="ARBA" id="ARBA00022777"/>
    </source>
</evidence>
<evidence type="ECO:0000256" key="5">
    <source>
        <dbReference type="ARBA" id="ARBA00010122"/>
    </source>
</evidence>
<feature type="binding site" evidence="16">
    <location>
        <position position="47"/>
    </location>
    <ligand>
        <name>substrate</name>
    </ligand>
</feature>
<keyword evidence="13" id="KW-0457">Lysine biosynthesis</keyword>
<evidence type="ECO:0000256" key="7">
    <source>
        <dbReference type="ARBA" id="ARBA00022679"/>
    </source>
</evidence>
<feature type="binding site" evidence="16">
    <location>
        <begin position="7"/>
        <end position="10"/>
    </location>
    <ligand>
        <name>ATP</name>
        <dbReference type="ChEBI" id="CHEBI:30616"/>
    </ligand>
</feature>
<keyword evidence="7 17" id="KW-0808">Transferase</keyword>
<dbReference type="AlphaFoldDB" id="A0A365KLY6"/>
<evidence type="ECO:0000259" key="19">
    <source>
        <dbReference type="Pfam" id="PF00696"/>
    </source>
</evidence>
<dbReference type="PANTHER" id="PTHR21499">
    <property type="entry name" value="ASPARTATE KINASE"/>
    <property type="match status" value="1"/>
</dbReference>
<comment type="function">
    <text evidence="1">Catalyzes the phosphorylation of the beta-carboxyl group of aspartic acid with ATP to yield 4-phospho-L-aspartate, which is involved in the branched biosynthetic pathway leading to the biosynthesis of amino acids threonine, isoleucine and methionine.</text>
</comment>
<keyword evidence="8" id="KW-0677">Repeat</keyword>
<dbReference type="GO" id="GO:0005524">
    <property type="term" value="F:ATP binding"/>
    <property type="evidence" value="ECO:0007669"/>
    <property type="project" value="UniProtKB-KW"/>
</dbReference>
<dbReference type="GO" id="GO:0009090">
    <property type="term" value="P:homoserine biosynthetic process"/>
    <property type="evidence" value="ECO:0007669"/>
    <property type="project" value="TreeGrafter"/>
</dbReference>
<evidence type="ECO:0000256" key="8">
    <source>
        <dbReference type="ARBA" id="ARBA00022737"/>
    </source>
</evidence>
<feature type="domain" description="Aspartate/glutamate/uridylate kinase" evidence="19">
    <location>
        <begin position="3"/>
        <end position="228"/>
    </location>
</feature>
<dbReference type="CDD" id="cd04261">
    <property type="entry name" value="AAK_AKii-LysC-BS"/>
    <property type="match status" value="1"/>
</dbReference>
<feature type="domain" description="Aspartokinase ACT" evidence="20">
    <location>
        <begin position="342"/>
        <end position="399"/>
    </location>
</feature>
<comment type="catalytic activity">
    <reaction evidence="14 17">
        <text>L-aspartate + ATP = 4-phospho-L-aspartate + ADP</text>
        <dbReference type="Rhea" id="RHEA:23776"/>
        <dbReference type="ChEBI" id="CHEBI:29991"/>
        <dbReference type="ChEBI" id="CHEBI:30616"/>
        <dbReference type="ChEBI" id="CHEBI:57535"/>
        <dbReference type="ChEBI" id="CHEBI:456216"/>
        <dbReference type="EC" id="2.7.2.4"/>
    </reaction>
</comment>
<protein>
    <recommendedName>
        <fullName evidence="17">Aspartokinase</fullName>
        <ecNumber evidence="17">2.7.2.4</ecNumber>
    </recommendedName>
</protein>
<dbReference type="Gene3D" id="3.30.2130.10">
    <property type="entry name" value="VC0802-like"/>
    <property type="match status" value="1"/>
</dbReference>
<dbReference type="EC" id="2.7.2.4" evidence="17"/>
<evidence type="ECO:0000256" key="4">
    <source>
        <dbReference type="ARBA" id="ARBA00005139"/>
    </source>
</evidence>
<dbReference type="GO" id="GO:0009089">
    <property type="term" value="P:lysine biosynthetic process via diaminopimelate"/>
    <property type="evidence" value="ECO:0007669"/>
    <property type="project" value="UniProtKB-UniPathway"/>
</dbReference>
<evidence type="ECO:0000256" key="13">
    <source>
        <dbReference type="ARBA" id="ARBA00023154"/>
    </source>
</evidence>
<dbReference type="SUPFAM" id="SSF53633">
    <property type="entry name" value="Carbamate kinase-like"/>
    <property type="match status" value="1"/>
</dbReference>
<gene>
    <name evidence="21" type="ORF">DP120_16290</name>
</gene>
<accession>A0A365KLY6</accession>
<dbReference type="SUPFAM" id="SSF55021">
    <property type="entry name" value="ACT-like"/>
    <property type="match status" value="2"/>
</dbReference>
<evidence type="ECO:0000259" key="20">
    <source>
        <dbReference type="Pfam" id="PF22468"/>
    </source>
</evidence>
<dbReference type="InterPro" id="IPR018042">
    <property type="entry name" value="Aspartate_kinase_CS"/>
</dbReference>
<dbReference type="InterPro" id="IPR045865">
    <property type="entry name" value="ACT-like_dom_sf"/>
</dbReference>
<evidence type="ECO:0000256" key="6">
    <source>
        <dbReference type="ARBA" id="ARBA00022605"/>
    </source>
</evidence>
<feature type="binding site" evidence="16">
    <location>
        <position position="184"/>
    </location>
    <ligand>
        <name>ATP</name>
        <dbReference type="ChEBI" id="CHEBI:30616"/>
    </ligand>
</feature>
<evidence type="ECO:0000256" key="11">
    <source>
        <dbReference type="ARBA" id="ARBA00022840"/>
    </source>
</evidence>
<keyword evidence="22" id="KW-1185">Reference proteome</keyword>
<dbReference type="InterPro" id="IPR001341">
    <property type="entry name" value="Asp_kinase"/>
</dbReference>
<evidence type="ECO:0000256" key="14">
    <source>
        <dbReference type="ARBA" id="ARBA00047872"/>
    </source>
</evidence>
<dbReference type="EMBL" id="QLZR01000008">
    <property type="protein sequence ID" value="RAZ74139.1"/>
    <property type="molecule type" value="Genomic_DNA"/>
</dbReference>
<dbReference type="GO" id="GO:0019877">
    <property type="term" value="P:diaminopimelate biosynthetic process"/>
    <property type="evidence" value="ECO:0007669"/>
    <property type="project" value="UniProtKB-KW"/>
</dbReference>
<dbReference type="GO" id="GO:0009088">
    <property type="term" value="P:threonine biosynthetic process"/>
    <property type="evidence" value="ECO:0007669"/>
    <property type="project" value="UniProtKB-UniPathway"/>
</dbReference>
<dbReference type="UniPathway" id="UPA00051">
    <property type="reaction ID" value="UER00462"/>
</dbReference>
<evidence type="ECO:0000313" key="22">
    <source>
        <dbReference type="Proteomes" id="UP000251002"/>
    </source>
</evidence>
<dbReference type="GO" id="GO:0005829">
    <property type="term" value="C:cytosol"/>
    <property type="evidence" value="ECO:0007669"/>
    <property type="project" value="TreeGrafter"/>
</dbReference>
<evidence type="ECO:0000256" key="9">
    <source>
        <dbReference type="ARBA" id="ARBA00022741"/>
    </source>
</evidence>
<feature type="binding site" evidence="16">
    <location>
        <position position="74"/>
    </location>
    <ligand>
        <name>substrate</name>
    </ligand>
</feature>
<dbReference type="InterPro" id="IPR041740">
    <property type="entry name" value="AKii-LysC-BS"/>
</dbReference>
<dbReference type="NCBIfam" id="TIGR00656">
    <property type="entry name" value="asp_kin_monofn"/>
    <property type="match status" value="1"/>
</dbReference>
<evidence type="ECO:0000256" key="2">
    <source>
        <dbReference type="ARBA" id="ARBA00004766"/>
    </source>
</evidence>
<evidence type="ECO:0000313" key="21">
    <source>
        <dbReference type="EMBL" id="RAZ74139.1"/>
    </source>
</evidence>
<dbReference type="CDD" id="cd04923">
    <property type="entry name" value="ACT_AK-LysC-DapG-like_2"/>
    <property type="match status" value="1"/>
</dbReference>
<keyword evidence="10 17" id="KW-0418">Kinase</keyword>
<dbReference type="InterPro" id="IPR001048">
    <property type="entry name" value="Asp/Glu/Uridylate_kinase"/>
</dbReference>
<reference evidence="21 22" key="1">
    <citation type="submission" date="2018-06" db="EMBL/GenBank/DDBJ databases">
        <title>The draft genome sequences of strains SCU63 and S1.</title>
        <authorList>
            <person name="Gan L."/>
        </authorList>
    </citation>
    <scope>NUCLEOTIDE SEQUENCE [LARGE SCALE GENOMIC DNA]</scope>
    <source>
        <strain evidence="21 22">SCU63</strain>
    </source>
</reference>
<evidence type="ECO:0000256" key="17">
    <source>
        <dbReference type="RuleBase" id="RU003448"/>
    </source>
</evidence>
<dbReference type="Proteomes" id="UP000251002">
    <property type="component" value="Unassembled WGS sequence"/>
</dbReference>
<dbReference type="FunFam" id="3.30.2130.10:FF:000001">
    <property type="entry name" value="Bifunctional aspartokinase/homoserine dehydrogenase"/>
    <property type="match status" value="1"/>
</dbReference>
<evidence type="ECO:0000256" key="18">
    <source>
        <dbReference type="RuleBase" id="RU004249"/>
    </source>
</evidence>
<keyword evidence="6 18" id="KW-0028">Amino-acid biosynthesis</keyword>
<dbReference type="InterPro" id="IPR005260">
    <property type="entry name" value="Asp_kin_monofn"/>
</dbReference>
<dbReference type="UniPathway" id="UPA00034">
    <property type="reaction ID" value="UER00015"/>
</dbReference>
<proteinExistence type="inferred from homology"/>
<comment type="pathway">
    <text evidence="4 18">Amino-acid biosynthesis; L-threonine biosynthesis; L-threonine from L-aspartate: step 1/5.</text>
</comment>
<sequence length="403" mass="43324">METIVMKFGGTSVATPEKIIGVAKRAIKEKEQGKRVVIVVSAMGKTTDTLLGLAAEISAEPPKREMDMLLATGEQVTISLLAMAFKQLGHEAVSFTGWQAGIETESVPRNARIEQIHTDRLEAVLNSGFFAVVAGFQGVDRIGNITTLGRGGSDTTAVALAAALKAEKCDIYTDVDGVYTSDPRFVNGARKLEQISYDEMLELANLGAGVLHPRAVEFAKNNNVPLTVRASYSDEPGTIIQEVVTVEKNLIVRGVAFEPGIARVTVTYNKPFNGSLANIFMTLAENHIDVDIIVQSISEEFQPSVSFSIKEDSLEEVRRVLDDNKEAIGFKSTEFEVGLAKVSIVGSGMVSNPGVAARMFDILRMSEIPVKMVSTSEIKISVVVPGGDMEKSANALHEAYGLG</sequence>